<keyword evidence="3" id="KW-1185">Reference proteome</keyword>
<gene>
    <name evidence="2" type="ORF">LQV63_13600</name>
</gene>
<keyword evidence="1" id="KW-1133">Transmembrane helix</keyword>
<evidence type="ECO:0000313" key="2">
    <source>
        <dbReference type="EMBL" id="MCE5170346.1"/>
    </source>
</evidence>
<organism evidence="2 3">
    <name type="scientific">Paenibacillus profundus</name>
    <dbReference type="NCBI Taxonomy" id="1173085"/>
    <lineage>
        <taxon>Bacteria</taxon>
        <taxon>Bacillati</taxon>
        <taxon>Bacillota</taxon>
        <taxon>Bacilli</taxon>
        <taxon>Bacillales</taxon>
        <taxon>Paenibacillaceae</taxon>
        <taxon>Paenibacillus</taxon>
    </lineage>
</organism>
<dbReference type="EMBL" id="JAJNBZ010000009">
    <property type="protein sequence ID" value="MCE5170346.1"/>
    <property type="molecule type" value="Genomic_DNA"/>
</dbReference>
<sequence>MMKSGSGAVRTRGLPQHTAAPWGRIWMSLLLRTTLFACIGFVFTGICALMGSDQALRDAE</sequence>
<protein>
    <submittedName>
        <fullName evidence="2">Uncharacterized protein</fullName>
    </submittedName>
</protein>
<name>A0ABS8YJ42_9BACL</name>
<reference evidence="2 3" key="1">
    <citation type="submission" date="2021-11" db="EMBL/GenBank/DDBJ databases">
        <title>Draft genome sequence of Paenibacillus profundus YoMME, a new Gram-positive bacteria with exoelectrogenic properties.</title>
        <authorList>
            <person name="Hubenova Y."/>
            <person name="Hubenova E."/>
            <person name="Manasiev Y."/>
            <person name="Peykov S."/>
            <person name="Mitov M."/>
        </authorList>
    </citation>
    <scope>NUCLEOTIDE SEQUENCE [LARGE SCALE GENOMIC DNA]</scope>
    <source>
        <strain evidence="2 3">YoMME</strain>
    </source>
</reference>
<accession>A0ABS8YJ42</accession>
<comment type="caution">
    <text evidence="2">The sequence shown here is derived from an EMBL/GenBank/DDBJ whole genome shotgun (WGS) entry which is preliminary data.</text>
</comment>
<feature type="transmembrane region" description="Helical" evidence="1">
    <location>
        <begin position="29"/>
        <end position="51"/>
    </location>
</feature>
<evidence type="ECO:0000313" key="3">
    <source>
        <dbReference type="Proteomes" id="UP001199916"/>
    </source>
</evidence>
<keyword evidence="1" id="KW-0472">Membrane</keyword>
<dbReference type="RefSeq" id="WP_233697096.1">
    <property type="nucleotide sequence ID" value="NZ_JAJNBZ010000009.1"/>
</dbReference>
<keyword evidence="1" id="KW-0812">Transmembrane</keyword>
<evidence type="ECO:0000256" key="1">
    <source>
        <dbReference type="SAM" id="Phobius"/>
    </source>
</evidence>
<dbReference type="Proteomes" id="UP001199916">
    <property type="component" value="Unassembled WGS sequence"/>
</dbReference>
<proteinExistence type="predicted"/>